<dbReference type="Proteomes" id="UP001497444">
    <property type="component" value="Chromosome 14"/>
</dbReference>
<dbReference type="EMBL" id="OZ020109">
    <property type="protein sequence ID" value="CAK9261810.1"/>
    <property type="molecule type" value="Genomic_DNA"/>
</dbReference>
<name>A0ABP0W901_9BRYO</name>
<keyword evidence="2" id="KW-1185">Reference proteome</keyword>
<gene>
    <name evidence="1" type="ORF">CSSPJE1EN1_LOCUS7288</name>
</gene>
<organism evidence="1 2">
    <name type="scientific">Sphagnum jensenii</name>
    <dbReference type="NCBI Taxonomy" id="128206"/>
    <lineage>
        <taxon>Eukaryota</taxon>
        <taxon>Viridiplantae</taxon>
        <taxon>Streptophyta</taxon>
        <taxon>Embryophyta</taxon>
        <taxon>Bryophyta</taxon>
        <taxon>Sphagnophytina</taxon>
        <taxon>Sphagnopsida</taxon>
        <taxon>Sphagnales</taxon>
        <taxon>Sphagnaceae</taxon>
        <taxon>Sphagnum</taxon>
    </lineage>
</organism>
<evidence type="ECO:0000313" key="2">
    <source>
        <dbReference type="Proteomes" id="UP001497444"/>
    </source>
</evidence>
<sequence length="89" mass="10023">MIQAQTCMHIHTHVHTDTKVALAGQQICETDNNISVVADKTTQQKCCFEGCHCSMGKCHLHFKGVEDQRHESSSWNRTLPKICITSAKR</sequence>
<proteinExistence type="predicted"/>
<accession>A0ABP0W901</accession>
<reference evidence="1" key="1">
    <citation type="submission" date="2024-02" db="EMBL/GenBank/DDBJ databases">
        <authorList>
            <consortium name="ELIXIR-Norway"/>
            <consortium name="Elixir Norway"/>
        </authorList>
    </citation>
    <scope>NUCLEOTIDE SEQUENCE</scope>
</reference>
<evidence type="ECO:0000313" key="1">
    <source>
        <dbReference type="EMBL" id="CAK9261810.1"/>
    </source>
</evidence>
<protein>
    <submittedName>
        <fullName evidence="1">Uncharacterized protein</fullName>
    </submittedName>
</protein>